<dbReference type="InterPro" id="IPR006553">
    <property type="entry name" value="Leu-rich_rpt_Cys-con_subtyp"/>
</dbReference>
<dbReference type="InterPro" id="IPR050648">
    <property type="entry name" value="F-box_LRR-repeat"/>
</dbReference>
<dbReference type="SUPFAM" id="SSF52047">
    <property type="entry name" value="RNI-like"/>
    <property type="match status" value="1"/>
</dbReference>
<dbReference type="Pfam" id="PF25372">
    <property type="entry name" value="DUF7885"/>
    <property type="match status" value="1"/>
</dbReference>
<accession>A0AAD3TPL2</accession>
<dbReference type="SMART" id="SM00367">
    <property type="entry name" value="LRR_CC"/>
    <property type="match status" value="9"/>
</dbReference>
<comment type="caution">
    <text evidence="3">The sequence shown here is derived from an EMBL/GenBank/DDBJ whole genome shotgun (WGS) entry which is preliminary data.</text>
</comment>
<dbReference type="InterPro" id="IPR032675">
    <property type="entry name" value="LRR_dom_sf"/>
</dbReference>
<dbReference type="Gene3D" id="3.80.10.10">
    <property type="entry name" value="Ribonuclease Inhibitor"/>
    <property type="match status" value="3"/>
</dbReference>
<dbReference type="PANTHER" id="PTHR13382">
    <property type="entry name" value="MITOCHONDRIAL ATP SYNTHASE COUPLING FACTOR B"/>
    <property type="match status" value="1"/>
</dbReference>
<evidence type="ECO:0000313" key="4">
    <source>
        <dbReference type="Proteomes" id="UP001222932"/>
    </source>
</evidence>
<reference evidence="3" key="1">
    <citation type="journal article" date="2023" name="BMC Genomics">
        <title>Chromosome-level genome assemblies of Cutaneotrichosporon spp. (Trichosporonales, Basidiomycota) reveal imbalanced evolution between nucleotide sequences and chromosome synteny.</title>
        <authorList>
            <person name="Kobayashi Y."/>
            <person name="Kayamori A."/>
            <person name="Aoki K."/>
            <person name="Shiwa Y."/>
            <person name="Matsutani M."/>
            <person name="Fujita N."/>
            <person name="Sugita T."/>
            <person name="Iwasaki W."/>
            <person name="Tanaka N."/>
            <person name="Takashima M."/>
        </authorList>
    </citation>
    <scope>NUCLEOTIDE SEQUENCE</scope>
    <source>
        <strain evidence="3">HIS016</strain>
    </source>
</reference>
<sequence length="531" mass="58506">MLVSKSWCVAAYPLIWQRPSLSSISQFAGFVRALGRPNHLLPYRTTVRRLVFNTFARHLTDDLFGSITACQHLERLTLPGATHLSAPMLLEVLGRLPELISIDLSGMDTVDDKVVMKIANSCPLLQGLNLSKCKRIGDEGIIVVAQQLSSLRRIKLNGCHRLTDRATVALSRQCPHLLELDLAGVPQLTNDSTISIFLNAKALRELRLNDNKTVSVGAIPDLEALSRADDSAIFDSIGAYPWYLADMPFPKACSRMSPHPPSMDPALVRPVTIRFDQLRVVDLTSCTGLTDQDVDHLVHNAPQLRTLTLAKCTNLTDFAVESISRLGKFLHYLHLGHVRNITDDAILRLSKSCTRLRYIDVANCALLTDTSVIALATSLPKLRRIGLVKVRKCVLIKLISKVINVTDKGILPLGERGATLERIHLSYCEKITVKAIVELLNKLPLLTHLSLTGINCFKVPELQQFCRPAPENFTIHQRASFCVFSGPGVIALRNYLNAQAAGYDASDGSLAHRGSGSSSSHRKLVERCDAV</sequence>
<dbReference type="GO" id="GO:0005737">
    <property type="term" value="C:cytoplasm"/>
    <property type="evidence" value="ECO:0007669"/>
    <property type="project" value="TreeGrafter"/>
</dbReference>
<dbReference type="InterPro" id="IPR057207">
    <property type="entry name" value="FBXL15_LRR"/>
</dbReference>
<evidence type="ECO:0000313" key="3">
    <source>
        <dbReference type="EMBL" id="GMK54196.1"/>
    </source>
</evidence>
<protein>
    <recommendedName>
        <fullName evidence="2">F-box/LRR-repeat protein 15-like leucin rich repeat domain-containing protein</fullName>
    </recommendedName>
</protein>
<proteinExistence type="predicted"/>
<keyword evidence="1" id="KW-0833">Ubl conjugation pathway</keyword>
<feature type="domain" description="F-box/LRR-repeat protein 15-like leucin rich repeat" evidence="2">
    <location>
        <begin position="57"/>
        <end position="197"/>
    </location>
</feature>
<reference evidence="3" key="2">
    <citation type="submission" date="2023-06" db="EMBL/GenBank/DDBJ databases">
        <authorList>
            <person name="Kobayashi Y."/>
            <person name="Kayamori A."/>
            <person name="Aoki K."/>
            <person name="Shiwa Y."/>
            <person name="Fujita N."/>
            <person name="Sugita T."/>
            <person name="Iwasaki W."/>
            <person name="Tanaka N."/>
            <person name="Takashima M."/>
        </authorList>
    </citation>
    <scope>NUCLEOTIDE SEQUENCE</scope>
    <source>
        <strain evidence="3">HIS016</strain>
    </source>
</reference>
<gene>
    <name evidence="3" type="primary">GRR1</name>
    <name evidence="3" type="ORF">CspeluHIS016_0107820</name>
</gene>
<evidence type="ECO:0000259" key="2">
    <source>
        <dbReference type="Pfam" id="PF25372"/>
    </source>
</evidence>
<dbReference type="AlphaFoldDB" id="A0AAD3TPL2"/>
<keyword evidence="4" id="KW-1185">Reference proteome</keyword>
<dbReference type="EMBL" id="BTCM01000001">
    <property type="protein sequence ID" value="GMK54196.1"/>
    <property type="molecule type" value="Genomic_DNA"/>
</dbReference>
<dbReference type="Proteomes" id="UP001222932">
    <property type="component" value="Unassembled WGS sequence"/>
</dbReference>
<evidence type="ECO:0000256" key="1">
    <source>
        <dbReference type="ARBA" id="ARBA00022786"/>
    </source>
</evidence>
<organism evidence="3 4">
    <name type="scientific">Cutaneotrichosporon spelunceum</name>
    <dbReference type="NCBI Taxonomy" id="1672016"/>
    <lineage>
        <taxon>Eukaryota</taxon>
        <taxon>Fungi</taxon>
        <taxon>Dikarya</taxon>
        <taxon>Basidiomycota</taxon>
        <taxon>Agaricomycotina</taxon>
        <taxon>Tremellomycetes</taxon>
        <taxon>Trichosporonales</taxon>
        <taxon>Trichosporonaceae</taxon>
        <taxon>Cutaneotrichosporon</taxon>
    </lineage>
</organism>
<name>A0AAD3TPL2_9TREE</name>